<feature type="transmembrane region" description="Helical" evidence="1">
    <location>
        <begin position="184"/>
        <end position="207"/>
    </location>
</feature>
<evidence type="ECO:0000259" key="2">
    <source>
        <dbReference type="PROSITE" id="PS50887"/>
    </source>
</evidence>
<dbReference type="InterPro" id="IPR043128">
    <property type="entry name" value="Rev_trsase/Diguanyl_cyclase"/>
</dbReference>
<protein>
    <submittedName>
        <fullName evidence="3">Diguanylate cyclase (GGDEF)-like protein</fullName>
    </submittedName>
</protein>
<feature type="transmembrane region" description="Helical" evidence="1">
    <location>
        <begin position="249"/>
        <end position="269"/>
    </location>
</feature>
<sequence length="516" mass="54625">MARRWEARSPRRADPLVAALVVLIALVLAVFGAQLLPVTVLVPAFWLLMIVVQVSFARSCRRVARFLGRAAPGREAVRARAGAVMWRFFAVAGAVFVLGNLVQLAVAVRDPLSADAAVGTDAQVASIALGAVLIVAGMLRYPRGDMGAAERFRLRIDVATVMAAAVTFGLWVAEVPPGPHDASWAAETVVGLLVQPGLFLVVLFAVVRVILGGGPFTRVAGLISGVAAALQAALQAVPASEYVRPPGMAWLLAGNVLVSGLIAIGARVQERDVLAGSPRAARRPKRPYSMLPYGAMIAVWALAVGVLAADGRTGRGWVVGVGAMVTTALVVGRQVAAFRHIAELLREREELTAQLTELAFHDALTKLANRGLSMQRLEEALGAGPATVFLVDLDEFKPVNDAYGHAAGDRLLIEVGRRLRGCVRDGDTVARLDGDEFAVLVEGLSADRRADLADGLDRALSGSVRIGTAEVPVRASIGVATGRPGTHDPDSLLHEADMAMYARKVRRRHLQDSDLP</sequence>
<dbReference type="PROSITE" id="PS50887">
    <property type="entry name" value="GGDEF"/>
    <property type="match status" value="1"/>
</dbReference>
<dbReference type="CDD" id="cd01949">
    <property type="entry name" value="GGDEF"/>
    <property type="match status" value="1"/>
</dbReference>
<dbReference type="SMART" id="SM00267">
    <property type="entry name" value="GGDEF"/>
    <property type="match status" value="1"/>
</dbReference>
<feature type="domain" description="GGDEF" evidence="2">
    <location>
        <begin position="384"/>
        <end position="515"/>
    </location>
</feature>
<evidence type="ECO:0000313" key="3">
    <source>
        <dbReference type="EMBL" id="PRY31337.1"/>
    </source>
</evidence>
<feature type="transmembrane region" description="Helical" evidence="1">
    <location>
        <begin position="315"/>
        <end position="336"/>
    </location>
</feature>
<evidence type="ECO:0000256" key="1">
    <source>
        <dbReference type="SAM" id="Phobius"/>
    </source>
</evidence>
<keyword evidence="4" id="KW-1185">Reference proteome</keyword>
<keyword evidence="1" id="KW-0472">Membrane</keyword>
<accession>A0A2T0SD41</accession>
<comment type="caution">
    <text evidence="3">The sequence shown here is derived from an EMBL/GenBank/DDBJ whole genome shotgun (WGS) entry which is preliminary data.</text>
</comment>
<name>A0A2T0SD41_9ACTN</name>
<feature type="transmembrane region" description="Helical" evidence="1">
    <location>
        <begin position="81"/>
        <end position="102"/>
    </location>
</feature>
<feature type="transmembrane region" description="Helical" evidence="1">
    <location>
        <begin position="290"/>
        <end position="309"/>
    </location>
</feature>
<feature type="transmembrane region" description="Helical" evidence="1">
    <location>
        <begin position="219"/>
        <end position="237"/>
    </location>
</feature>
<dbReference type="InterPro" id="IPR000160">
    <property type="entry name" value="GGDEF_dom"/>
</dbReference>
<dbReference type="Pfam" id="PF00990">
    <property type="entry name" value="GGDEF"/>
    <property type="match status" value="1"/>
</dbReference>
<dbReference type="NCBIfam" id="TIGR00254">
    <property type="entry name" value="GGDEF"/>
    <property type="match status" value="1"/>
</dbReference>
<dbReference type="AlphaFoldDB" id="A0A2T0SD41"/>
<feature type="transmembrane region" description="Helical" evidence="1">
    <location>
        <begin position="154"/>
        <end position="172"/>
    </location>
</feature>
<feature type="transmembrane region" description="Helical" evidence="1">
    <location>
        <begin position="42"/>
        <end position="60"/>
    </location>
</feature>
<keyword evidence="1" id="KW-1133">Transmembrane helix</keyword>
<dbReference type="RefSeq" id="WP_106125825.1">
    <property type="nucleotide sequence ID" value="NZ_PVZG01000003.1"/>
</dbReference>
<dbReference type="Gene3D" id="3.30.70.270">
    <property type="match status" value="1"/>
</dbReference>
<dbReference type="PANTHER" id="PTHR46663:SF2">
    <property type="entry name" value="GGDEF DOMAIN-CONTAINING PROTEIN"/>
    <property type="match status" value="1"/>
</dbReference>
<feature type="transmembrane region" description="Helical" evidence="1">
    <location>
        <begin position="122"/>
        <end position="142"/>
    </location>
</feature>
<organism evidence="3 4">
    <name type="scientific">Pseudosporangium ferrugineum</name>
    <dbReference type="NCBI Taxonomy" id="439699"/>
    <lineage>
        <taxon>Bacteria</taxon>
        <taxon>Bacillati</taxon>
        <taxon>Actinomycetota</taxon>
        <taxon>Actinomycetes</taxon>
        <taxon>Micromonosporales</taxon>
        <taxon>Micromonosporaceae</taxon>
        <taxon>Pseudosporangium</taxon>
    </lineage>
</organism>
<dbReference type="Proteomes" id="UP000239209">
    <property type="component" value="Unassembled WGS sequence"/>
</dbReference>
<dbReference type="PANTHER" id="PTHR46663">
    <property type="entry name" value="DIGUANYLATE CYCLASE DGCT-RELATED"/>
    <property type="match status" value="1"/>
</dbReference>
<dbReference type="EMBL" id="PVZG01000003">
    <property type="protein sequence ID" value="PRY31337.1"/>
    <property type="molecule type" value="Genomic_DNA"/>
</dbReference>
<proteinExistence type="predicted"/>
<evidence type="ECO:0000313" key="4">
    <source>
        <dbReference type="Proteomes" id="UP000239209"/>
    </source>
</evidence>
<gene>
    <name evidence="3" type="ORF">CLV70_103223</name>
</gene>
<dbReference type="SUPFAM" id="SSF55073">
    <property type="entry name" value="Nucleotide cyclase"/>
    <property type="match status" value="1"/>
</dbReference>
<dbReference type="InterPro" id="IPR029787">
    <property type="entry name" value="Nucleotide_cyclase"/>
</dbReference>
<keyword evidence="1" id="KW-0812">Transmembrane</keyword>
<reference evidence="3 4" key="1">
    <citation type="submission" date="2018-03" db="EMBL/GenBank/DDBJ databases">
        <title>Genomic Encyclopedia of Archaeal and Bacterial Type Strains, Phase II (KMG-II): from individual species to whole genera.</title>
        <authorList>
            <person name="Goeker M."/>
        </authorList>
    </citation>
    <scope>NUCLEOTIDE SEQUENCE [LARGE SCALE GENOMIC DNA]</scope>
    <source>
        <strain evidence="3 4">DSM 45348</strain>
    </source>
</reference>
<dbReference type="InterPro" id="IPR052163">
    <property type="entry name" value="DGC-Regulatory_Protein"/>
</dbReference>